<evidence type="ECO:0000313" key="2">
    <source>
        <dbReference type="EMBL" id="QDZ07719.1"/>
    </source>
</evidence>
<dbReference type="Proteomes" id="UP000315673">
    <property type="component" value="Chromosome"/>
</dbReference>
<dbReference type="SUPFAM" id="SSF56935">
    <property type="entry name" value="Porins"/>
    <property type="match status" value="1"/>
</dbReference>
<sequence length="538" mass="56988">MIIRITGAVAIAALLAATPAVAQDRDGGKKRRVSVAPYIELGQVLTADVQSGDVLTYTSAAAGVDVGIDTQRVSVNLSARYEHQFTYDSRSSDSDIVSGFANAQLRLARGLSIEAGGIATRTRNDIRGFAPSFFGNDNRNVSSVYSAYVGPSFATGRGPIFVNGGYRFAYTKVTEPGPTGVAPGSPRLDYFDDSKLHMATLSTGFKSGTVLPFGVTLSGGWTREDQGQLGGRFEGLYGRGDVVLPLSGTFAVEGGVGYEKITSSARDPLLDAGGDPVLDRNGRFVTDPASPRRIAYRTDGIYWDAGVLWRPSPRTSLEARVGRRYGSWTYTGSLSYAPTPSVGVQIGVYDQVETFGSQLQRGLRGLPKEFTQTRDLLAQQFSGCTFGTTGGGASGACLNSVFQSVSEATYRSRGVDGTISLTRGGTQIGLGAGYANRKFYAPQTPGIVINGITDESYYAQLFYSTQLGPRTTLSGDVFANYYNSGLAPGILSIGATGSLSQSFGRLGTSLSIGAYTFSQDGQQDQTQAQATVGARYQF</sequence>
<keyword evidence="3" id="KW-1185">Reference proteome</keyword>
<protein>
    <recommendedName>
        <fullName evidence="4">Preprotein translocase subunit YajC</fullName>
    </recommendedName>
</protein>
<feature type="signal peptide" evidence="1">
    <location>
        <begin position="1"/>
        <end position="22"/>
    </location>
</feature>
<proteinExistence type="predicted"/>
<feature type="chain" id="PRO_5022996162" description="Preprotein translocase subunit YajC" evidence="1">
    <location>
        <begin position="23"/>
        <end position="538"/>
    </location>
</feature>
<accession>A0A5B8LIQ0</accession>
<dbReference type="RefSeq" id="WP_146571476.1">
    <property type="nucleotide sequence ID" value="NZ_CP042306.1"/>
</dbReference>
<keyword evidence="1" id="KW-0732">Signal</keyword>
<dbReference type="AlphaFoldDB" id="A0A5B8LIQ0"/>
<evidence type="ECO:0000313" key="3">
    <source>
        <dbReference type="Proteomes" id="UP000315673"/>
    </source>
</evidence>
<gene>
    <name evidence="2" type="ORF">FPZ24_09635</name>
</gene>
<evidence type="ECO:0008006" key="4">
    <source>
        <dbReference type="Google" id="ProtNLM"/>
    </source>
</evidence>
<organism evidence="2 3">
    <name type="scientific">Sphingomonas panacisoli</name>
    <dbReference type="NCBI Taxonomy" id="1813879"/>
    <lineage>
        <taxon>Bacteria</taxon>
        <taxon>Pseudomonadati</taxon>
        <taxon>Pseudomonadota</taxon>
        <taxon>Alphaproteobacteria</taxon>
        <taxon>Sphingomonadales</taxon>
        <taxon>Sphingomonadaceae</taxon>
        <taxon>Sphingomonas</taxon>
    </lineage>
</organism>
<reference evidence="2 3" key="1">
    <citation type="submission" date="2019-07" db="EMBL/GenBank/DDBJ databases">
        <title>Full genome sequence of Sphingomonas sp. 4R-6-7(HKS19).</title>
        <authorList>
            <person name="Im W.-T."/>
        </authorList>
    </citation>
    <scope>NUCLEOTIDE SEQUENCE [LARGE SCALE GENOMIC DNA]</scope>
    <source>
        <strain evidence="2 3">HKS19</strain>
    </source>
</reference>
<dbReference type="KEGG" id="spai:FPZ24_09635"/>
<dbReference type="EMBL" id="CP042306">
    <property type="protein sequence ID" value="QDZ07719.1"/>
    <property type="molecule type" value="Genomic_DNA"/>
</dbReference>
<name>A0A5B8LIQ0_9SPHN</name>
<evidence type="ECO:0000256" key="1">
    <source>
        <dbReference type="SAM" id="SignalP"/>
    </source>
</evidence>
<dbReference type="OrthoDB" id="7416805at2"/>